<evidence type="ECO:0000313" key="3">
    <source>
        <dbReference type="Proteomes" id="UP000008372"/>
    </source>
</evidence>
<sequence length="54" mass="6016">MFNNDLFQVTNSPNQATKPADNGSKQNDEGCCNKEKFEDSLEEALKAFSTSKDE</sequence>
<dbReference type="EMBL" id="BAEK01000005">
    <property type="protein sequence ID" value="GAC03066.1"/>
    <property type="molecule type" value="Genomic_DNA"/>
</dbReference>
<evidence type="ECO:0008006" key="4">
    <source>
        <dbReference type="Google" id="ProtNLM"/>
    </source>
</evidence>
<accession>A0ABQ0I187</accession>
<evidence type="ECO:0000313" key="2">
    <source>
        <dbReference type="EMBL" id="GAC03066.1"/>
    </source>
</evidence>
<name>A0ABQ0I187_9ALTE</name>
<organism evidence="2 3">
    <name type="scientific">Paraglaciecola agarilytica NO2</name>
    <dbReference type="NCBI Taxonomy" id="1125747"/>
    <lineage>
        <taxon>Bacteria</taxon>
        <taxon>Pseudomonadati</taxon>
        <taxon>Pseudomonadota</taxon>
        <taxon>Gammaproteobacteria</taxon>
        <taxon>Alteromonadales</taxon>
        <taxon>Alteromonadaceae</taxon>
        <taxon>Paraglaciecola</taxon>
    </lineage>
</organism>
<protein>
    <recommendedName>
        <fullName evidence="4">Serum response factor-binding protein</fullName>
    </recommendedName>
</protein>
<evidence type="ECO:0000256" key="1">
    <source>
        <dbReference type="SAM" id="MobiDB-lite"/>
    </source>
</evidence>
<comment type="caution">
    <text evidence="2">The sequence shown here is derived from an EMBL/GenBank/DDBJ whole genome shotgun (WGS) entry which is preliminary data.</text>
</comment>
<proteinExistence type="predicted"/>
<feature type="compositionally biased region" description="Polar residues" evidence="1">
    <location>
        <begin position="1"/>
        <end position="17"/>
    </location>
</feature>
<reference evidence="2 3" key="1">
    <citation type="journal article" date="2014" name="Environ. Microbiol.">
        <title>Comparative genomics of the marine bacterial genus Glaciecola reveals the high degree of genomic diversity and genomic characteristic for cold adaptation.</title>
        <authorList>
            <person name="Qin Q.L."/>
            <person name="Xie B.B."/>
            <person name="Yu Y."/>
            <person name="Shu Y.L."/>
            <person name="Rong J.C."/>
            <person name="Zhang Y.J."/>
            <person name="Zhao D.L."/>
            <person name="Chen X.L."/>
            <person name="Zhang X.Y."/>
            <person name="Chen B."/>
            <person name="Zhou B.C."/>
            <person name="Zhang Y.Z."/>
        </authorList>
    </citation>
    <scope>NUCLEOTIDE SEQUENCE [LARGE SCALE GENOMIC DNA]</scope>
    <source>
        <strain evidence="2 3">NO2</strain>
    </source>
</reference>
<dbReference type="RefSeq" id="WP_008301907.1">
    <property type="nucleotide sequence ID" value="NZ_BAEK01000005.1"/>
</dbReference>
<gene>
    <name evidence="2" type="ORF">GAGA_0201</name>
</gene>
<keyword evidence="3" id="KW-1185">Reference proteome</keyword>
<feature type="region of interest" description="Disordered" evidence="1">
    <location>
        <begin position="1"/>
        <end position="32"/>
    </location>
</feature>
<dbReference type="Proteomes" id="UP000008372">
    <property type="component" value="Unassembled WGS sequence"/>
</dbReference>